<gene>
    <name evidence="2" type="ORF">CLV74_1522</name>
</gene>
<protein>
    <recommendedName>
        <fullName evidence="4">Secreted protein</fullName>
    </recommendedName>
</protein>
<dbReference type="RefSeq" id="WP_106269151.1">
    <property type="nucleotide sequence ID" value="NZ_PVTQ01000052.1"/>
</dbReference>
<dbReference type="Proteomes" id="UP000238392">
    <property type="component" value="Unassembled WGS sequence"/>
</dbReference>
<evidence type="ECO:0000256" key="1">
    <source>
        <dbReference type="SAM" id="SignalP"/>
    </source>
</evidence>
<keyword evidence="3" id="KW-1185">Reference proteome</keyword>
<organism evidence="2 3">
    <name type="scientific">Donghicola tyrosinivorans</name>
    <dbReference type="NCBI Taxonomy" id="1652492"/>
    <lineage>
        <taxon>Bacteria</taxon>
        <taxon>Pseudomonadati</taxon>
        <taxon>Pseudomonadota</taxon>
        <taxon>Alphaproteobacteria</taxon>
        <taxon>Rhodobacterales</taxon>
        <taxon>Roseobacteraceae</taxon>
        <taxon>Donghicola</taxon>
    </lineage>
</organism>
<feature type="chain" id="PRO_5015635688" description="Secreted protein" evidence="1">
    <location>
        <begin position="21"/>
        <end position="114"/>
    </location>
</feature>
<evidence type="ECO:0008006" key="4">
    <source>
        <dbReference type="Google" id="ProtNLM"/>
    </source>
</evidence>
<evidence type="ECO:0000313" key="3">
    <source>
        <dbReference type="Proteomes" id="UP000238392"/>
    </source>
</evidence>
<dbReference type="AlphaFoldDB" id="A0A2T0W6S6"/>
<comment type="caution">
    <text evidence="2">The sequence shown here is derived from an EMBL/GenBank/DDBJ whole genome shotgun (WGS) entry which is preliminary data.</text>
</comment>
<sequence length="114" mass="13013">MNKGFLVAVSLAMVGLPANATCYDYEEHGELGDEYIICYEDKCDLSRMTAQCAGAGPNFTEYDTGWRFGYEAAPRQEYTYDEYTSWEGDLLSPEDAAKVRVFKVDRYLAWELMD</sequence>
<feature type="signal peptide" evidence="1">
    <location>
        <begin position="1"/>
        <end position="20"/>
    </location>
</feature>
<proteinExistence type="predicted"/>
<keyword evidence="1" id="KW-0732">Signal</keyword>
<dbReference type="OrthoDB" id="7871092at2"/>
<name>A0A2T0W6S6_9RHOB</name>
<reference evidence="2 3" key="1">
    <citation type="submission" date="2018-03" db="EMBL/GenBank/DDBJ databases">
        <title>Genomic Encyclopedia of Archaeal and Bacterial Type Strains, Phase II (KMG-II): from individual species to whole genera.</title>
        <authorList>
            <person name="Goeker M."/>
        </authorList>
    </citation>
    <scope>NUCLEOTIDE SEQUENCE [LARGE SCALE GENOMIC DNA]</scope>
    <source>
        <strain evidence="2 3">DSM 100212</strain>
    </source>
</reference>
<evidence type="ECO:0000313" key="2">
    <source>
        <dbReference type="EMBL" id="PRY82204.1"/>
    </source>
</evidence>
<accession>A0A2T0W6S6</accession>
<dbReference type="EMBL" id="PVTQ01000052">
    <property type="protein sequence ID" value="PRY82204.1"/>
    <property type="molecule type" value="Genomic_DNA"/>
</dbReference>